<dbReference type="GO" id="GO:0005524">
    <property type="term" value="F:ATP binding"/>
    <property type="evidence" value="ECO:0007669"/>
    <property type="project" value="UniProtKB-KW"/>
</dbReference>
<reference evidence="19 20" key="1">
    <citation type="journal article" date="2017" name="Gigascience">
        <title>Draft genome of the honey bee ectoparasitic mite, Tropilaelaps mercedesae, is shaped by the parasitic life history.</title>
        <authorList>
            <person name="Dong X."/>
            <person name="Armstrong S.D."/>
            <person name="Xia D."/>
            <person name="Makepeace B.L."/>
            <person name="Darby A.C."/>
            <person name="Kadowaki T."/>
        </authorList>
    </citation>
    <scope>NUCLEOTIDE SEQUENCE [LARGE SCALE GENOMIC DNA]</scope>
    <source>
        <strain evidence="19">Wuxi-XJTLU</strain>
    </source>
</reference>
<keyword evidence="6" id="KW-0677">Repeat</keyword>
<evidence type="ECO:0000256" key="9">
    <source>
        <dbReference type="ARBA" id="ARBA00022840"/>
    </source>
</evidence>
<evidence type="ECO:0000256" key="8">
    <source>
        <dbReference type="ARBA" id="ARBA00022763"/>
    </source>
</evidence>
<dbReference type="InterPro" id="IPR044125">
    <property type="entry name" value="Adenylation_DNA_ligase_IV"/>
</dbReference>
<dbReference type="Pfam" id="PF01068">
    <property type="entry name" value="DNA_ligase_A_M"/>
    <property type="match status" value="1"/>
</dbReference>
<dbReference type="InterPro" id="IPR036599">
    <property type="entry name" value="DNA_ligase_N_sf"/>
</dbReference>
<keyword evidence="13" id="KW-0539">Nucleus</keyword>
<dbReference type="CDD" id="cd07903">
    <property type="entry name" value="Adenylation_DNA_ligase_IV"/>
    <property type="match status" value="1"/>
</dbReference>
<dbReference type="Gene3D" id="1.10.3260.10">
    <property type="entry name" value="DNA ligase, ATP-dependent, N-terminal domain"/>
    <property type="match status" value="1"/>
</dbReference>
<evidence type="ECO:0000256" key="11">
    <source>
        <dbReference type="ARBA" id="ARBA00023172"/>
    </source>
</evidence>
<feature type="domain" description="BRCT" evidence="18">
    <location>
        <begin position="670"/>
        <end position="747"/>
    </location>
</feature>
<dbReference type="Pfam" id="PF04675">
    <property type="entry name" value="DNA_ligase_A_N"/>
    <property type="match status" value="1"/>
</dbReference>
<keyword evidence="7 15" id="KW-0547">Nucleotide-binding</keyword>
<dbReference type="EC" id="6.5.1.1" evidence="15"/>
<evidence type="ECO:0000256" key="5">
    <source>
        <dbReference type="ARBA" id="ARBA00022723"/>
    </source>
</evidence>
<evidence type="ECO:0000256" key="15">
    <source>
        <dbReference type="RuleBase" id="RU000617"/>
    </source>
</evidence>
<dbReference type="Gene3D" id="2.40.50.140">
    <property type="entry name" value="Nucleic acid-binding proteins"/>
    <property type="match status" value="1"/>
</dbReference>
<dbReference type="GO" id="GO:0005958">
    <property type="term" value="C:DNA-dependent protein kinase-DNA ligase 4 complex"/>
    <property type="evidence" value="ECO:0007669"/>
    <property type="project" value="TreeGrafter"/>
</dbReference>
<evidence type="ECO:0000256" key="6">
    <source>
        <dbReference type="ARBA" id="ARBA00022737"/>
    </source>
</evidence>
<dbReference type="GO" id="GO:0032807">
    <property type="term" value="C:DNA ligase IV complex"/>
    <property type="evidence" value="ECO:0007669"/>
    <property type="project" value="TreeGrafter"/>
</dbReference>
<proteinExistence type="inferred from homology"/>
<comment type="cofactor">
    <cofactor evidence="1">
        <name>Mg(2+)</name>
        <dbReference type="ChEBI" id="CHEBI:18420"/>
    </cofactor>
</comment>
<dbReference type="GO" id="GO:0006310">
    <property type="term" value="P:DNA recombination"/>
    <property type="evidence" value="ECO:0007669"/>
    <property type="project" value="UniProtKB-KW"/>
</dbReference>
<dbReference type="SUPFAM" id="SSF52113">
    <property type="entry name" value="BRCT domain"/>
    <property type="match status" value="1"/>
</dbReference>
<dbReference type="InterPro" id="IPR021536">
    <property type="entry name" value="DNA_ligase_IV_dom"/>
</dbReference>
<keyword evidence="11 15" id="KW-0233">DNA recombination</keyword>
<keyword evidence="20" id="KW-1185">Reference proteome</keyword>
<organism evidence="19 20">
    <name type="scientific">Tropilaelaps mercedesae</name>
    <dbReference type="NCBI Taxonomy" id="418985"/>
    <lineage>
        <taxon>Eukaryota</taxon>
        <taxon>Metazoa</taxon>
        <taxon>Ecdysozoa</taxon>
        <taxon>Arthropoda</taxon>
        <taxon>Chelicerata</taxon>
        <taxon>Arachnida</taxon>
        <taxon>Acari</taxon>
        <taxon>Parasitiformes</taxon>
        <taxon>Mesostigmata</taxon>
        <taxon>Gamasina</taxon>
        <taxon>Dermanyssoidea</taxon>
        <taxon>Laelapidae</taxon>
        <taxon>Tropilaelaps</taxon>
    </lineage>
</organism>
<evidence type="ECO:0000256" key="1">
    <source>
        <dbReference type="ARBA" id="ARBA00001946"/>
    </source>
</evidence>
<keyword evidence="12 15" id="KW-0234">DNA repair</keyword>
<dbReference type="FunCoup" id="A0A1V9XU24">
    <property type="interactions" value="792"/>
</dbReference>
<evidence type="ECO:0000313" key="19">
    <source>
        <dbReference type="EMBL" id="OQR76922.1"/>
    </source>
</evidence>
<dbReference type="Pfam" id="PF00533">
    <property type="entry name" value="BRCT"/>
    <property type="match status" value="1"/>
</dbReference>
<dbReference type="SMART" id="SM00292">
    <property type="entry name" value="BRCT"/>
    <property type="match status" value="1"/>
</dbReference>
<evidence type="ECO:0000259" key="17">
    <source>
        <dbReference type="PROSITE" id="PS50160"/>
    </source>
</evidence>
<dbReference type="Gene3D" id="3.40.50.10190">
    <property type="entry name" value="BRCT domain"/>
    <property type="match status" value="1"/>
</dbReference>
<dbReference type="SUPFAM" id="SSF50249">
    <property type="entry name" value="Nucleic acid-binding proteins"/>
    <property type="match status" value="1"/>
</dbReference>
<protein>
    <recommendedName>
        <fullName evidence="15">DNA ligase</fullName>
        <ecNumber evidence="15">6.5.1.1</ecNumber>
    </recommendedName>
</protein>
<evidence type="ECO:0000256" key="3">
    <source>
        <dbReference type="ARBA" id="ARBA00007572"/>
    </source>
</evidence>
<evidence type="ECO:0000256" key="13">
    <source>
        <dbReference type="ARBA" id="ARBA00023242"/>
    </source>
</evidence>
<dbReference type="NCBIfam" id="TIGR00574">
    <property type="entry name" value="dnl1"/>
    <property type="match status" value="1"/>
</dbReference>
<evidence type="ECO:0000256" key="16">
    <source>
        <dbReference type="RuleBase" id="RU004196"/>
    </source>
</evidence>
<dbReference type="PROSITE" id="PS50160">
    <property type="entry name" value="DNA_LIGASE_A3"/>
    <property type="match status" value="1"/>
</dbReference>
<comment type="catalytic activity">
    <reaction evidence="14 15">
        <text>ATP + (deoxyribonucleotide)n-3'-hydroxyl + 5'-phospho-(deoxyribonucleotide)m = (deoxyribonucleotide)n+m + AMP + diphosphate.</text>
        <dbReference type="EC" id="6.5.1.1"/>
    </reaction>
</comment>
<dbReference type="Gene3D" id="3.30.470.30">
    <property type="entry name" value="DNA ligase/mRNA capping enzyme"/>
    <property type="match status" value="1"/>
</dbReference>
<dbReference type="InterPro" id="IPR016059">
    <property type="entry name" value="DNA_ligase_ATP-dep_CS"/>
</dbReference>
<evidence type="ECO:0000256" key="14">
    <source>
        <dbReference type="ARBA" id="ARBA00034003"/>
    </source>
</evidence>
<dbReference type="InterPro" id="IPR012310">
    <property type="entry name" value="DNA_ligase_ATP-dep_cent"/>
</dbReference>
<dbReference type="GO" id="GO:0006297">
    <property type="term" value="P:nucleotide-excision repair, DNA gap filling"/>
    <property type="evidence" value="ECO:0007669"/>
    <property type="project" value="TreeGrafter"/>
</dbReference>
<evidence type="ECO:0000256" key="4">
    <source>
        <dbReference type="ARBA" id="ARBA00022598"/>
    </source>
</evidence>
<evidence type="ECO:0000256" key="7">
    <source>
        <dbReference type="ARBA" id="ARBA00022741"/>
    </source>
</evidence>
<keyword evidence="9 15" id="KW-0067">ATP-binding</keyword>
<comment type="subcellular location">
    <subcellularLocation>
        <location evidence="2">Nucleus</location>
    </subcellularLocation>
</comment>
<dbReference type="GO" id="GO:0003910">
    <property type="term" value="F:DNA ligase (ATP) activity"/>
    <property type="evidence" value="ECO:0007669"/>
    <property type="project" value="UniProtKB-EC"/>
</dbReference>
<dbReference type="InterPro" id="IPR012340">
    <property type="entry name" value="NA-bd_OB-fold"/>
</dbReference>
<dbReference type="GO" id="GO:0003677">
    <property type="term" value="F:DNA binding"/>
    <property type="evidence" value="ECO:0007669"/>
    <property type="project" value="InterPro"/>
</dbReference>
<dbReference type="InterPro" id="IPR029710">
    <property type="entry name" value="LIG4"/>
</dbReference>
<dbReference type="GO" id="GO:0046872">
    <property type="term" value="F:metal ion binding"/>
    <property type="evidence" value="ECO:0007669"/>
    <property type="project" value="UniProtKB-KW"/>
</dbReference>
<name>A0A1V9XU24_9ACAR</name>
<dbReference type="PROSITE" id="PS50172">
    <property type="entry name" value="BRCT"/>
    <property type="match status" value="1"/>
</dbReference>
<evidence type="ECO:0000259" key="18">
    <source>
        <dbReference type="PROSITE" id="PS50172"/>
    </source>
</evidence>
<keyword evidence="10" id="KW-0460">Magnesium</keyword>
<evidence type="ECO:0000256" key="10">
    <source>
        <dbReference type="ARBA" id="ARBA00022842"/>
    </source>
</evidence>
<dbReference type="InterPro" id="IPR012308">
    <property type="entry name" value="DNA_ligase_ATP-dep_N"/>
</dbReference>
<keyword evidence="5" id="KW-0479">Metal-binding</keyword>
<dbReference type="InParanoid" id="A0A1V9XU24"/>
<dbReference type="GO" id="GO:0071897">
    <property type="term" value="P:DNA biosynthetic process"/>
    <property type="evidence" value="ECO:0007669"/>
    <property type="project" value="InterPro"/>
</dbReference>
<accession>A0A1V9XU24</accession>
<evidence type="ECO:0000256" key="12">
    <source>
        <dbReference type="ARBA" id="ARBA00023204"/>
    </source>
</evidence>
<dbReference type="PANTHER" id="PTHR45997:SF1">
    <property type="entry name" value="DNA LIGASE 4"/>
    <property type="match status" value="1"/>
</dbReference>
<keyword evidence="4 15" id="KW-0436">Ligase</keyword>
<dbReference type="AlphaFoldDB" id="A0A1V9XU24"/>
<keyword evidence="8 15" id="KW-0227">DNA damage</keyword>
<dbReference type="InterPro" id="IPR036420">
    <property type="entry name" value="BRCT_dom_sf"/>
</dbReference>
<dbReference type="InterPro" id="IPR001357">
    <property type="entry name" value="BRCT_dom"/>
</dbReference>
<dbReference type="STRING" id="418985.A0A1V9XU24"/>
<evidence type="ECO:0000313" key="20">
    <source>
        <dbReference type="Proteomes" id="UP000192247"/>
    </source>
</evidence>
<dbReference type="SUPFAM" id="SSF56091">
    <property type="entry name" value="DNA ligase/mRNA capping enzyme, catalytic domain"/>
    <property type="match status" value="1"/>
</dbReference>
<dbReference type="PANTHER" id="PTHR45997">
    <property type="entry name" value="DNA LIGASE 4"/>
    <property type="match status" value="1"/>
</dbReference>
<gene>
    <name evidence="19" type="ORF">BIW11_07461</name>
</gene>
<dbReference type="EMBL" id="MNPL01004172">
    <property type="protein sequence ID" value="OQR76922.1"/>
    <property type="molecule type" value="Genomic_DNA"/>
</dbReference>
<sequence length="917" mass="105601">MSSQPKYTPSVSGNTPFRALCQVLEQVQNSRQGHKSQKRTKEEMLRAYIKGYRDSWPKLERALKQRISPEERGKDLFQLVRLLLPKLDTTRGPYHMKETLIAKEYIKLIGLKTDSKKAQDLLHYKRSDPAQKDFRFRKSFDVMIFELLNSRLNFKGDDLKIDRINEILDNMTASRDEFKVQLKYLYNHCTALEHKWLARIILKSSLNVRKDVAVILNTIHPLAIDMFAVNHNLEDICMTLYDYDLQVDIPRVCVGKPFGFMLSARTNLATVESDMANDEFFMEIKFDGERVQVHKKDAELSYFSRGYGEYSHVYGESTADQRTLGEYLGRSIDPHVVTCILDGEMMSYNKQKKKFVSKGCNVDVKRMHVDDVVNHQCFVVFDCLYHNGRLLTEEPFETRRSILESFLTPIEGRVQLSKVERGKCKEDVVAFMNRAIDAKEEGIVVKMASSKYVPNHRDAGWVKLKPDYMNEVISDLDVLIVGAYFADGNSKKAYDAFLVAVAEDPVETSATPEYFYSFARVHSGLSKALIDRVLAYTGDHWKAFDKLKLPHWLKLSSMTVAPDVTIEPRYSLIITMKAAELVPSSTYMTGCTTRFSRVTAVREDKPWSDCMRYSDLQKLRRDTGDKLVTGNLENDLQEKRDAARGKKRKHSPQRKIKVHLENRIVQVKRVKSDCLAGKEFCVLLDRAPREELEKAIKKHGGRCVLAPIVGSTYMVVADKFSLRVREIMKKRDVAKVSWLVECIDRRKFREPGPADLLGMTPATEERMYGRYDRYGDSYQEETTEGMLKNVMEDMRIPESVLAEAYGWGELARQLLNTRKKFLKEKAVEFAGKTFFVESDVDFMWRLRIVAYSGILVEDSSDADMILGIHGDEEKDRSHDDDNEDLRKNVETRKSVFEKVAGARKVSIDWIGEIIEGF</sequence>
<feature type="domain" description="ATP-dependent DNA ligase family profile" evidence="17">
    <location>
        <begin position="369"/>
        <end position="503"/>
    </location>
</feature>
<dbReference type="PROSITE" id="PS00697">
    <property type="entry name" value="DNA_LIGASE_A1"/>
    <property type="match status" value="1"/>
</dbReference>
<evidence type="ECO:0000256" key="2">
    <source>
        <dbReference type="ARBA" id="ARBA00004123"/>
    </source>
</evidence>
<comment type="similarity">
    <text evidence="3 16">Belongs to the ATP-dependent DNA ligase family.</text>
</comment>
<dbReference type="InterPro" id="IPR000977">
    <property type="entry name" value="DNA_ligase_ATP-dep"/>
</dbReference>
<dbReference type="Proteomes" id="UP000192247">
    <property type="component" value="Unassembled WGS sequence"/>
</dbReference>
<dbReference type="OrthoDB" id="151490at2759"/>
<dbReference type="Pfam" id="PF11411">
    <property type="entry name" value="DNA_ligase_IV"/>
    <property type="match status" value="1"/>
</dbReference>
<comment type="caution">
    <text evidence="19">The sequence shown here is derived from an EMBL/GenBank/DDBJ whole genome shotgun (WGS) entry which is preliminary data.</text>
</comment>
<dbReference type="GO" id="GO:0006303">
    <property type="term" value="P:double-strand break repair via nonhomologous end joining"/>
    <property type="evidence" value="ECO:0007669"/>
    <property type="project" value="TreeGrafter"/>
</dbReference>